<keyword evidence="10" id="KW-0547">Nucleotide-binding</keyword>
<dbReference type="AlphaFoldDB" id="A0A7W5BB39"/>
<evidence type="ECO:0000256" key="13">
    <source>
        <dbReference type="ARBA" id="ARBA00023136"/>
    </source>
</evidence>
<dbReference type="SMART" id="SM00388">
    <property type="entry name" value="HisKA"/>
    <property type="match status" value="1"/>
</dbReference>
<dbReference type="RefSeq" id="WP_183441343.1">
    <property type="nucleotide sequence ID" value="NZ_JACHXD010000006.1"/>
</dbReference>
<dbReference type="CDD" id="cd00082">
    <property type="entry name" value="HisKA"/>
    <property type="match status" value="1"/>
</dbReference>
<dbReference type="Gene3D" id="1.10.287.130">
    <property type="match status" value="1"/>
</dbReference>
<dbReference type="FunFam" id="2.10.70.100:FF:000001">
    <property type="entry name" value="Sensory transduction histidine kinase"/>
    <property type="match status" value="1"/>
</dbReference>
<evidence type="ECO:0000313" key="18">
    <source>
        <dbReference type="EMBL" id="MBB3119515.1"/>
    </source>
</evidence>
<evidence type="ECO:0000256" key="6">
    <source>
        <dbReference type="ARBA" id="ARBA00022553"/>
    </source>
</evidence>
<keyword evidence="5" id="KW-0997">Cell inner membrane</keyword>
<dbReference type="EMBL" id="JACHXD010000006">
    <property type="protein sequence ID" value="MBB3119515.1"/>
    <property type="molecule type" value="Genomic_DNA"/>
</dbReference>
<dbReference type="InterPro" id="IPR003661">
    <property type="entry name" value="HisK_dim/P_dom"/>
</dbReference>
<evidence type="ECO:0000256" key="10">
    <source>
        <dbReference type="ARBA" id="ARBA00022741"/>
    </source>
</evidence>
<dbReference type="SUPFAM" id="SSF47384">
    <property type="entry name" value="Homodimeric domain of signal transducing histidine kinase"/>
    <property type="match status" value="1"/>
</dbReference>
<keyword evidence="7" id="KW-0808">Transferase</keyword>
<protein>
    <recommendedName>
        <fullName evidence="3">histidine kinase</fullName>
        <ecNumber evidence="3">2.7.13.3</ecNumber>
    </recommendedName>
</protein>
<dbReference type="SUPFAM" id="SSF55785">
    <property type="entry name" value="PYP-like sensor domain (PAS domain)"/>
    <property type="match status" value="1"/>
</dbReference>
<evidence type="ECO:0000256" key="5">
    <source>
        <dbReference type="ARBA" id="ARBA00022519"/>
    </source>
</evidence>
<evidence type="ECO:0000256" key="3">
    <source>
        <dbReference type="ARBA" id="ARBA00012438"/>
    </source>
</evidence>
<evidence type="ECO:0000256" key="2">
    <source>
        <dbReference type="ARBA" id="ARBA00004429"/>
    </source>
</evidence>
<evidence type="ECO:0000313" key="19">
    <source>
        <dbReference type="Proteomes" id="UP000541535"/>
    </source>
</evidence>
<dbReference type="Pfam" id="PF02518">
    <property type="entry name" value="HATPase_c"/>
    <property type="match status" value="1"/>
</dbReference>
<keyword evidence="12 14" id="KW-1133">Transmembrane helix</keyword>
<evidence type="ECO:0000256" key="12">
    <source>
        <dbReference type="ARBA" id="ARBA00022989"/>
    </source>
</evidence>
<evidence type="ECO:0000256" key="11">
    <source>
        <dbReference type="ARBA" id="ARBA00022777"/>
    </source>
</evidence>
<dbReference type="SMART" id="SM00091">
    <property type="entry name" value="PAS"/>
    <property type="match status" value="1"/>
</dbReference>
<dbReference type="InterPro" id="IPR036097">
    <property type="entry name" value="HisK_dim/P_sf"/>
</dbReference>
<dbReference type="InterPro" id="IPR000014">
    <property type="entry name" value="PAS"/>
</dbReference>
<dbReference type="InterPro" id="IPR052162">
    <property type="entry name" value="Sensor_kinase/Photoreceptor"/>
</dbReference>
<sequence length="721" mass="77907">MRIGRYFTRQDAPGVRATLGLLVLGCVLPLSLVAAFLIVEFYQRGRQQLIDSTVTQAQAAIAGVDREFDSLQAALQALGTSRQLMTGDLAGFHTRARDALGNLHADSIVLVDPSGKLLLSTRRAYGEPLPRLPGTPLLKRIVATGRGGVSDLFPGPLAGQLIYTVGVPIRRDGAIVMTLNATATPAHLTSLLAEQKLPATWRTAILDSRGKIVARSHEAAKYVGKSATPALLHSLSVRGEGSLEGRALDGLPVYTVYSRSPRTGWTVAFGIPTAELTAGLRHSLGWLIAGTLAALALGLLLAWRVGGGIAHSVRALIPPALAAGSGDMPELPPLAIREARELAQAMRDAAASVRTAQAQSRESEHRLTLAAQAARLGIWVRDQLRHEIWVSDTWRALFGFPPGQTLTMADVLGRIHPEDRPAAEAALVQPRGRYELEFRIHHPDGAERWISSQGQAECDSAGQVTLVRGVSLDITARKQAELDMLQKQKELTHLSRVAMLGELSGTLAHELNQPLTAILSNAQAAQRFLRQPRPDLDELRDILHDIIEADERASAIIRRLRSLIGNQESVLQPVVADELLSDVLHILRADLIHHGVTLHTDLAGGTLRLQADRVQLQQVLINLIINACDAMAATPAAQRQIAIRSRRYGKQWQLDVQDSGPGIPPTQLGRIFEPFFTTKSQGMGLGLAICRSIVQAHQGRLWAENSDGGGACLHLSLPELP</sequence>
<evidence type="ECO:0000259" key="15">
    <source>
        <dbReference type="PROSITE" id="PS50109"/>
    </source>
</evidence>
<dbReference type="InterPro" id="IPR003594">
    <property type="entry name" value="HATPase_dom"/>
</dbReference>
<proteinExistence type="predicted"/>
<evidence type="ECO:0000256" key="4">
    <source>
        <dbReference type="ARBA" id="ARBA00022475"/>
    </source>
</evidence>
<evidence type="ECO:0000256" key="7">
    <source>
        <dbReference type="ARBA" id="ARBA00022679"/>
    </source>
</evidence>
<keyword evidence="6" id="KW-0597">Phosphoprotein</keyword>
<dbReference type="SUPFAM" id="SSF55874">
    <property type="entry name" value="ATPase domain of HSP90 chaperone/DNA topoisomerase II/histidine kinase"/>
    <property type="match status" value="1"/>
</dbReference>
<dbReference type="GO" id="GO:0000166">
    <property type="term" value="F:nucleotide binding"/>
    <property type="evidence" value="ECO:0007669"/>
    <property type="project" value="UniProtKB-KW"/>
</dbReference>
<accession>A0A7W5BB39</accession>
<comment type="catalytic activity">
    <reaction evidence="1">
        <text>ATP + protein L-histidine = ADP + protein N-phospho-L-histidine.</text>
        <dbReference type="EC" id="2.7.13.3"/>
    </reaction>
</comment>
<feature type="domain" description="Histidine kinase" evidence="15">
    <location>
        <begin position="506"/>
        <end position="721"/>
    </location>
</feature>
<dbReference type="InterPro" id="IPR035965">
    <property type="entry name" value="PAS-like_dom_sf"/>
</dbReference>
<keyword evidence="13 14" id="KW-0472">Membrane</keyword>
<dbReference type="InterPro" id="IPR000700">
    <property type="entry name" value="PAS-assoc_C"/>
</dbReference>
<feature type="domain" description="PAC" evidence="17">
    <location>
        <begin position="434"/>
        <end position="486"/>
    </location>
</feature>
<keyword evidence="9" id="KW-0677">Repeat</keyword>
<dbReference type="InterPro" id="IPR036890">
    <property type="entry name" value="HATPase_C_sf"/>
</dbReference>
<dbReference type="EC" id="2.7.13.3" evidence="3"/>
<dbReference type="SMART" id="SM00387">
    <property type="entry name" value="HATPase_c"/>
    <property type="match status" value="1"/>
</dbReference>
<dbReference type="GO" id="GO:0000155">
    <property type="term" value="F:phosphorelay sensor kinase activity"/>
    <property type="evidence" value="ECO:0007669"/>
    <property type="project" value="InterPro"/>
</dbReference>
<dbReference type="NCBIfam" id="TIGR00229">
    <property type="entry name" value="sensory_box"/>
    <property type="match status" value="1"/>
</dbReference>
<dbReference type="PROSITE" id="PS50113">
    <property type="entry name" value="PAC"/>
    <property type="match status" value="1"/>
</dbReference>
<dbReference type="CDD" id="cd00130">
    <property type="entry name" value="PAS"/>
    <property type="match status" value="1"/>
</dbReference>
<dbReference type="Pfam" id="PF00512">
    <property type="entry name" value="HisKA"/>
    <property type="match status" value="1"/>
</dbReference>
<keyword evidence="19" id="KW-1185">Reference proteome</keyword>
<dbReference type="Pfam" id="PF08447">
    <property type="entry name" value="PAS_3"/>
    <property type="match status" value="1"/>
</dbReference>
<dbReference type="PROSITE" id="PS50109">
    <property type="entry name" value="HIS_KIN"/>
    <property type="match status" value="1"/>
</dbReference>
<comment type="subcellular location">
    <subcellularLocation>
        <location evidence="2">Cell inner membrane</location>
        <topology evidence="2">Multi-pass membrane protein</topology>
    </subcellularLocation>
</comment>
<feature type="domain" description="PAS" evidence="16">
    <location>
        <begin position="363"/>
        <end position="427"/>
    </location>
</feature>
<comment type="caution">
    <text evidence="18">The sequence shown here is derived from an EMBL/GenBank/DDBJ whole genome shotgun (WGS) entry which is preliminary data.</text>
</comment>
<dbReference type="InterPro" id="IPR013655">
    <property type="entry name" value="PAS_fold_3"/>
</dbReference>
<dbReference type="InterPro" id="IPR001610">
    <property type="entry name" value="PAC"/>
</dbReference>
<keyword evidence="4" id="KW-1003">Cell membrane</keyword>
<dbReference type="Gene3D" id="3.30.450.20">
    <property type="entry name" value="PAS domain"/>
    <property type="match status" value="2"/>
</dbReference>
<organism evidence="18 19">
    <name type="scientific">Pseudoduganella violacea</name>
    <dbReference type="NCBI Taxonomy" id="1715466"/>
    <lineage>
        <taxon>Bacteria</taxon>
        <taxon>Pseudomonadati</taxon>
        <taxon>Pseudomonadota</taxon>
        <taxon>Betaproteobacteria</taxon>
        <taxon>Burkholderiales</taxon>
        <taxon>Oxalobacteraceae</taxon>
        <taxon>Telluria group</taxon>
        <taxon>Pseudoduganella</taxon>
    </lineage>
</organism>
<dbReference type="InterPro" id="IPR004358">
    <property type="entry name" value="Sig_transdc_His_kin-like_C"/>
</dbReference>
<dbReference type="PRINTS" id="PR00344">
    <property type="entry name" value="BCTRLSENSOR"/>
</dbReference>
<reference evidence="18 19" key="1">
    <citation type="submission" date="2020-08" db="EMBL/GenBank/DDBJ databases">
        <title>Genomic Encyclopedia of Type Strains, Phase III (KMG-III): the genomes of soil and plant-associated and newly described type strains.</title>
        <authorList>
            <person name="Whitman W."/>
        </authorList>
    </citation>
    <scope>NUCLEOTIDE SEQUENCE [LARGE SCALE GENOMIC DNA]</scope>
    <source>
        <strain evidence="18 19">CECT 8897</strain>
    </source>
</reference>
<dbReference type="PANTHER" id="PTHR43304:SF1">
    <property type="entry name" value="PAC DOMAIN-CONTAINING PROTEIN"/>
    <property type="match status" value="1"/>
</dbReference>
<dbReference type="CDD" id="cd18774">
    <property type="entry name" value="PDC2_HK_sensor"/>
    <property type="match status" value="1"/>
</dbReference>
<dbReference type="GO" id="GO:0005886">
    <property type="term" value="C:plasma membrane"/>
    <property type="evidence" value="ECO:0007669"/>
    <property type="project" value="UniProtKB-SubCell"/>
</dbReference>
<dbReference type="CDD" id="cd18773">
    <property type="entry name" value="PDC1_HK_sensor"/>
    <property type="match status" value="1"/>
</dbReference>
<dbReference type="Gene3D" id="2.10.70.100">
    <property type="match status" value="1"/>
</dbReference>
<gene>
    <name evidence="18" type="ORF">FHS03_002567</name>
</gene>
<evidence type="ECO:0000256" key="14">
    <source>
        <dbReference type="SAM" id="Phobius"/>
    </source>
</evidence>
<evidence type="ECO:0000256" key="9">
    <source>
        <dbReference type="ARBA" id="ARBA00022737"/>
    </source>
</evidence>
<keyword evidence="11" id="KW-0418">Kinase</keyword>
<evidence type="ECO:0000259" key="17">
    <source>
        <dbReference type="PROSITE" id="PS50113"/>
    </source>
</evidence>
<evidence type="ECO:0000259" key="16">
    <source>
        <dbReference type="PROSITE" id="PS50112"/>
    </source>
</evidence>
<feature type="transmembrane region" description="Helical" evidence="14">
    <location>
        <begin position="20"/>
        <end position="39"/>
    </location>
</feature>
<evidence type="ECO:0000256" key="1">
    <source>
        <dbReference type="ARBA" id="ARBA00000085"/>
    </source>
</evidence>
<name>A0A7W5BB39_9BURK</name>
<dbReference type="SMART" id="SM00086">
    <property type="entry name" value="PAC"/>
    <property type="match status" value="1"/>
</dbReference>
<dbReference type="InterPro" id="IPR005467">
    <property type="entry name" value="His_kinase_dom"/>
</dbReference>
<dbReference type="Proteomes" id="UP000541535">
    <property type="component" value="Unassembled WGS sequence"/>
</dbReference>
<dbReference type="Gene3D" id="3.30.565.10">
    <property type="entry name" value="Histidine kinase-like ATPase, C-terminal domain"/>
    <property type="match status" value="1"/>
</dbReference>
<dbReference type="PROSITE" id="PS50112">
    <property type="entry name" value="PAS"/>
    <property type="match status" value="1"/>
</dbReference>
<keyword evidence="8 14" id="KW-0812">Transmembrane</keyword>
<evidence type="ECO:0000256" key="8">
    <source>
        <dbReference type="ARBA" id="ARBA00022692"/>
    </source>
</evidence>
<dbReference type="PANTHER" id="PTHR43304">
    <property type="entry name" value="PHYTOCHROME-LIKE PROTEIN CPH1"/>
    <property type="match status" value="1"/>
</dbReference>